<reference evidence="1" key="2">
    <citation type="journal article" date="2011" name="Microb. Ecol.">
        <title>Taxonomic and Functional Metagenomic Profiling of the Microbial Community in the Anoxic Sediment of a Sub-saline Shallow Lake (Laguna de Carrizo, Central Spain).</title>
        <authorList>
            <person name="Ferrer M."/>
            <person name="Guazzaroni M.E."/>
            <person name="Richter M."/>
            <person name="Garcia-Salamanca A."/>
            <person name="Yarza P."/>
            <person name="Suarez-Suarez A."/>
            <person name="Solano J."/>
            <person name="Alcaide M."/>
            <person name="van Dillewijn P."/>
            <person name="Molina-Henares M.A."/>
            <person name="Lopez-Cortes N."/>
            <person name="Al-Ramahi Y."/>
            <person name="Guerrero C."/>
            <person name="Acosta A."/>
            <person name="de Eugenio L.I."/>
            <person name="Martinez V."/>
            <person name="Marques S."/>
            <person name="Rojo F."/>
            <person name="Santero E."/>
            <person name="Genilloud O."/>
            <person name="Perez-Perez J."/>
            <person name="Rossello-Mora R."/>
            <person name="Ramos J.L."/>
        </authorList>
    </citation>
    <scope>NUCLEOTIDE SEQUENCE</scope>
</reference>
<dbReference type="SUPFAM" id="SSF53474">
    <property type="entry name" value="alpha/beta-Hydrolases"/>
    <property type="match status" value="1"/>
</dbReference>
<reference evidence="1" key="1">
    <citation type="submission" date="2010-07" db="EMBL/GenBank/DDBJ databases">
        <authorList>
            <consortium name="CONSOLIDER consortium CSD2007-00005"/>
            <person name="Guazzaroni M.-E."/>
            <person name="Richter M."/>
            <person name="Garcia-Salamanca A."/>
            <person name="Yarza P."/>
            <person name="Ferrer M."/>
        </authorList>
    </citation>
    <scope>NUCLEOTIDE SEQUENCE</scope>
</reference>
<dbReference type="AlphaFoldDB" id="D9PH91"/>
<comment type="caution">
    <text evidence="1">The sequence shown here is derived from an EMBL/GenBank/DDBJ whole genome shotgun (WGS) entry which is preliminary data.</text>
</comment>
<keyword evidence="1" id="KW-0808">Transferase</keyword>
<sequence>MITFASDWLYPSHQLKELVNALKANDIDVSDIEINSDYGHDAFLIDNPGQALAVGHFLKRILSGQKGT</sequence>
<dbReference type="InterPro" id="IPR029058">
    <property type="entry name" value="AB_hydrolase_fold"/>
</dbReference>
<protein>
    <submittedName>
        <fullName evidence="1">Homoserine O-acetyltransferase</fullName>
        <ecNumber evidence="1">2.3.1.31</ecNumber>
    </submittedName>
</protein>
<dbReference type="GO" id="GO:0004414">
    <property type="term" value="F:homoserine O-acetyltransferase activity"/>
    <property type="evidence" value="ECO:0007669"/>
    <property type="project" value="UniProtKB-EC"/>
</dbReference>
<dbReference type="EC" id="2.3.1.31" evidence="1"/>
<accession>D9PH91</accession>
<name>D9PH91_9ZZZZ</name>
<evidence type="ECO:0000313" key="1">
    <source>
        <dbReference type="EMBL" id="EFK97072.1"/>
    </source>
</evidence>
<dbReference type="Gene3D" id="3.40.50.1820">
    <property type="entry name" value="alpha/beta hydrolase"/>
    <property type="match status" value="1"/>
</dbReference>
<keyword evidence="1" id="KW-0012">Acyltransferase</keyword>
<dbReference type="EMBL" id="ADZX01000357">
    <property type="protein sequence ID" value="EFK97072.1"/>
    <property type="molecule type" value="Genomic_DNA"/>
</dbReference>
<organism evidence="1">
    <name type="scientific">sediment metagenome</name>
    <dbReference type="NCBI Taxonomy" id="749907"/>
    <lineage>
        <taxon>unclassified sequences</taxon>
        <taxon>metagenomes</taxon>
        <taxon>ecological metagenomes</taxon>
    </lineage>
</organism>
<proteinExistence type="predicted"/>
<gene>
    <name evidence="1" type="primary">metX</name>
    <name evidence="1" type="ORF">LDC_0891</name>
</gene>